<dbReference type="OrthoDB" id="8039770at2759"/>
<dbReference type="PANTHER" id="PTHR37984">
    <property type="entry name" value="PROTEIN CBG26694"/>
    <property type="match status" value="1"/>
</dbReference>
<dbReference type="PANTHER" id="PTHR37984:SF5">
    <property type="entry name" value="PROTEIN NYNRIN-LIKE"/>
    <property type="match status" value="1"/>
</dbReference>
<keyword evidence="2" id="KW-1185">Reference proteome</keyword>
<evidence type="ECO:0000313" key="1">
    <source>
        <dbReference type="EMBL" id="CAB3989555.1"/>
    </source>
</evidence>
<reference evidence="1" key="1">
    <citation type="submission" date="2020-04" db="EMBL/GenBank/DDBJ databases">
        <authorList>
            <person name="Alioto T."/>
            <person name="Alioto T."/>
            <person name="Gomez Garrido J."/>
        </authorList>
    </citation>
    <scope>NUCLEOTIDE SEQUENCE</scope>
    <source>
        <strain evidence="1">A484AB</strain>
    </source>
</reference>
<name>A0A6S7GD09_PARCT</name>
<sequence length="375" mass="43149">MVVETKTRDSNEIFRHIVKPDDMKAALLVHGGDKILSIDENRAEPEGDLDKYKKLIAKIEHNQSIAQYELELRRLAKECDFHGHDEEMILDRLKLTCKDESLQAKALENNWTLEDFLKYATTKQDVEAQRNEMKMEIKKESLEVRRLADKRFSRGKSQKQYSFINRENTRKPMNDVKENRTCTKCGRDKSHSTCPAAEKECFNCRKIGNFRAQCFSRKPDSRSKQVKAAGLHGGSVMNDVQQDSVDSSDSDHEFYKCIIVDPDTGADVDLISVKDFKRIHDANPEIKKQIKKPKQKIYALNGEELEVIATIKDAKLSNKNAEILTDLFVIEDGIHKFPLLSERTVMNFGMIKYSAEGEFVKKVDARRSDDKEKKV</sequence>
<dbReference type="Proteomes" id="UP001152795">
    <property type="component" value="Unassembled WGS sequence"/>
</dbReference>
<protein>
    <submittedName>
        <fullName evidence="1">Uncharacterized protein</fullName>
    </submittedName>
</protein>
<dbReference type="AlphaFoldDB" id="A0A6S7GD09"/>
<proteinExistence type="predicted"/>
<gene>
    <name evidence="1" type="ORF">PACLA_8A040504</name>
</gene>
<evidence type="ECO:0000313" key="2">
    <source>
        <dbReference type="Proteomes" id="UP001152795"/>
    </source>
</evidence>
<organism evidence="1 2">
    <name type="scientific">Paramuricea clavata</name>
    <name type="common">Red gorgonian</name>
    <name type="synonym">Violescent sea-whip</name>
    <dbReference type="NCBI Taxonomy" id="317549"/>
    <lineage>
        <taxon>Eukaryota</taxon>
        <taxon>Metazoa</taxon>
        <taxon>Cnidaria</taxon>
        <taxon>Anthozoa</taxon>
        <taxon>Octocorallia</taxon>
        <taxon>Malacalcyonacea</taxon>
        <taxon>Plexauridae</taxon>
        <taxon>Paramuricea</taxon>
    </lineage>
</organism>
<comment type="caution">
    <text evidence="1">The sequence shown here is derived from an EMBL/GenBank/DDBJ whole genome shotgun (WGS) entry which is preliminary data.</text>
</comment>
<dbReference type="EMBL" id="CACRXK020001508">
    <property type="protein sequence ID" value="CAB3989555.1"/>
    <property type="molecule type" value="Genomic_DNA"/>
</dbReference>
<accession>A0A6S7GD09</accession>
<dbReference type="InterPro" id="IPR050951">
    <property type="entry name" value="Retrovirus_Pol_polyprotein"/>
</dbReference>